<dbReference type="Gene3D" id="3.40.50.1000">
    <property type="entry name" value="HAD superfamily/HAD-like"/>
    <property type="match status" value="1"/>
</dbReference>
<proteinExistence type="inferred from homology"/>
<keyword evidence="12" id="KW-0808">Transferase</keyword>
<dbReference type="SUPFAM" id="SSF56784">
    <property type="entry name" value="HAD-like"/>
    <property type="match status" value="1"/>
</dbReference>
<keyword evidence="13" id="KW-1185">Reference proteome</keyword>
<sequence length="412" mass="43383">MSGSRPSGESSQAAAGVLVVIPARGGSVGVPLKNLADVGGSSLVGRAVDAALAAEGVTRVVVSTDHAGIAVEARRHGAEVVERPAELSGARASSESAVLHALDVLGEEFAVTVLLQCTSPFVDPADLGAAVARVRADEADVVVAVAPTHDFQWVLADGDVRPVGHTLDYRPRRQDRAPHFRETGAFYVMRTSGLREAGTRFFGRVALQPVDERTAIEIDEPADLEVARALAAPAVAALDVDALVTDFDGVHTDDHAWVDAAGVESVRVHRGDGMGVDLLRRAEVPLLILSTERNPVVRARADKLGVDVLHGIADKVSALDEWIAVNRLDPGRVAYVGNDINDLGAMARVGWPVAVADAHPRVRAAARLVLDRRGGDGAVREVCDRIVAARTTTRTTRHDRPAVTTTLEGSPA</sequence>
<comment type="similarity">
    <text evidence="5">Belongs to the CMP-NeuNAc synthase family.</text>
</comment>
<protein>
    <recommendedName>
        <fullName evidence="7">N-acylneuraminate cytidylyltransferase</fullName>
        <ecNumber evidence="7">2.7.7.43</ecNumber>
    </recommendedName>
</protein>
<feature type="region of interest" description="Disordered" evidence="11">
    <location>
        <begin position="393"/>
        <end position="412"/>
    </location>
</feature>
<dbReference type="PANTHER" id="PTHR21485:SF3">
    <property type="entry name" value="N-ACYLNEURAMINATE CYTIDYLYLTRANSFERASE"/>
    <property type="match status" value="1"/>
</dbReference>
<comment type="subunit">
    <text evidence="6">Homotetramer.</text>
</comment>
<comment type="caution">
    <text evidence="12">The sequence shown here is derived from an EMBL/GenBank/DDBJ whole genome shotgun (WGS) entry which is preliminary data.</text>
</comment>
<dbReference type="PANTHER" id="PTHR21485">
    <property type="entry name" value="HAD SUPERFAMILY MEMBERS CMAS AND KDSC"/>
    <property type="match status" value="1"/>
</dbReference>
<evidence type="ECO:0000256" key="9">
    <source>
        <dbReference type="ARBA" id="ARBA00022801"/>
    </source>
</evidence>
<evidence type="ECO:0000256" key="7">
    <source>
        <dbReference type="ARBA" id="ARBA00012491"/>
    </source>
</evidence>
<evidence type="ECO:0000256" key="8">
    <source>
        <dbReference type="ARBA" id="ARBA00022723"/>
    </source>
</evidence>
<evidence type="ECO:0000313" key="13">
    <source>
        <dbReference type="Proteomes" id="UP001321453"/>
    </source>
</evidence>
<reference evidence="12 13" key="1">
    <citation type="submission" date="2023-06" db="EMBL/GenBank/DDBJ databases">
        <title>Cellulomonas sp. MW9 Whole genome sequence.</title>
        <authorList>
            <person name="Park S."/>
        </authorList>
    </citation>
    <scope>NUCLEOTIDE SEQUENCE [LARGE SCALE GENOMIC DNA]</scope>
    <source>
        <strain evidence="12 13">MW9</strain>
    </source>
</reference>
<dbReference type="EMBL" id="JAUCGR010000004">
    <property type="protein sequence ID" value="MDM7832440.1"/>
    <property type="molecule type" value="Genomic_DNA"/>
</dbReference>
<feature type="compositionally biased region" description="Polar residues" evidence="11">
    <location>
        <begin position="403"/>
        <end position="412"/>
    </location>
</feature>
<evidence type="ECO:0000313" key="12">
    <source>
        <dbReference type="EMBL" id="MDM7832440.1"/>
    </source>
</evidence>
<dbReference type="SUPFAM" id="SSF53448">
    <property type="entry name" value="Nucleotide-diphospho-sugar transferases"/>
    <property type="match status" value="1"/>
</dbReference>
<gene>
    <name evidence="12" type="ORF">QRT05_13950</name>
</gene>
<evidence type="ECO:0000256" key="11">
    <source>
        <dbReference type="SAM" id="MobiDB-lite"/>
    </source>
</evidence>
<dbReference type="GO" id="GO:0016779">
    <property type="term" value="F:nucleotidyltransferase activity"/>
    <property type="evidence" value="ECO:0007669"/>
    <property type="project" value="UniProtKB-KW"/>
</dbReference>
<dbReference type="InterPro" id="IPR036412">
    <property type="entry name" value="HAD-like_sf"/>
</dbReference>
<keyword evidence="8" id="KW-0479">Metal-binding</keyword>
<comment type="cofactor">
    <cofactor evidence="2">
        <name>Mg(2+)</name>
        <dbReference type="ChEBI" id="CHEBI:18420"/>
    </cofactor>
</comment>
<keyword evidence="10" id="KW-0460">Magnesium</keyword>
<evidence type="ECO:0000256" key="4">
    <source>
        <dbReference type="ARBA" id="ARBA00005893"/>
    </source>
</evidence>
<evidence type="ECO:0000256" key="10">
    <source>
        <dbReference type="ARBA" id="ARBA00022842"/>
    </source>
</evidence>
<name>A0ABT7S9Z1_9CELL</name>
<comment type="pathway">
    <text evidence="3">Amino-sugar metabolism; N-acetylneuraminate metabolism.</text>
</comment>
<comment type="catalytic activity">
    <reaction evidence="1">
        <text>an N-acylneuraminate + CTP = a CMP-N-acyl-beta-neuraminate + diphosphate</text>
        <dbReference type="Rhea" id="RHEA:11344"/>
        <dbReference type="ChEBI" id="CHEBI:33019"/>
        <dbReference type="ChEBI" id="CHEBI:37563"/>
        <dbReference type="ChEBI" id="CHEBI:60073"/>
        <dbReference type="ChEBI" id="CHEBI:68671"/>
        <dbReference type="EC" id="2.7.7.43"/>
    </reaction>
</comment>
<dbReference type="Pfam" id="PF08282">
    <property type="entry name" value="Hydrolase_3"/>
    <property type="match status" value="1"/>
</dbReference>
<dbReference type="Gene3D" id="3.90.550.10">
    <property type="entry name" value="Spore Coat Polysaccharide Biosynthesis Protein SpsA, Chain A"/>
    <property type="match status" value="1"/>
</dbReference>
<dbReference type="SFLD" id="SFLDG01136">
    <property type="entry name" value="C1.6:_Phosphoserine_Phosphatas"/>
    <property type="match status" value="1"/>
</dbReference>
<dbReference type="InterPro" id="IPR010023">
    <property type="entry name" value="KdsC_fam"/>
</dbReference>
<keyword evidence="12" id="KW-0548">Nucleotidyltransferase</keyword>
<dbReference type="RefSeq" id="WP_289447938.1">
    <property type="nucleotide sequence ID" value="NZ_JAUCGR010000004.1"/>
</dbReference>
<evidence type="ECO:0000256" key="1">
    <source>
        <dbReference type="ARBA" id="ARBA00001862"/>
    </source>
</evidence>
<evidence type="ECO:0000256" key="6">
    <source>
        <dbReference type="ARBA" id="ARBA00011881"/>
    </source>
</evidence>
<dbReference type="InterPro" id="IPR050793">
    <property type="entry name" value="CMP-NeuNAc_synthase"/>
</dbReference>
<evidence type="ECO:0000256" key="5">
    <source>
        <dbReference type="ARBA" id="ARBA00010726"/>
    </source>
</evidence>
<dbReference type="InterPro" id="IPR003329">
    <property type="entry name" value="Cytidylyl_trans"/>
</dbReference>
<evidence type="ECO:0000256" key="3">
    <source>
        <dbReference type="ARBA" id="ARBA00005141"/>
    </source>
</evidence>
<organism evidence="12 13">
    <name type="scientific">Cellulomonas edaphi</name>
    <dbReference type="NCBI Taxonomy" id="3053468"/>
    <lineage>
        <taxon>Bacteria</taxon>
        <taxon>Bacillati</taxon>
        <taxon>Actinomycetota</taxon>
        <taxon>Actinomycetes</taxon>
        <taxon>Micrococcales</taxon>
        <taxon>Cellulomonadaceae</taxon>
        <taxon>Cellulomonas</taxon>
    </lineage>
</organism>
<dbReference type="CDD" id="cd02513">
    <property type="entry name" value="CMP-NeuAc_Synthase"/>
    <property type="match status" value="1"/>
</dbReference>
<comment type="similarity">
    <text evidence="4">Belongs to the KdsC family.</text>
</comment>
<dbReference type="EC" id="2.7.7.43" evidence="7"/>
<dbReference type="SFLD" id="SFLDS00003">
    <property type="entry name" value="Haloacid_Dehalogenase"/>
    <property type="match status" value="1"/>
</dbReference>
<dbReference type="InterPro" id="IPR029044">
    <property type="entry name" value="Nucleotide-diphossugar_trans"/>
</dbReference>
<dbReference type="SFLD" id="SFLDG01138">
    <property type="entry name" value="C1.6.2:_Deoxy-d-mannose-octulo"/>
    <property type="match status" value="1"/>
</dbReference>
<accession>A0ABT7S9Z1</accession>
<dbReference type="InterPro" id="IPR023214">
    <property type="entry name" value="HAD_sf"/>
</dbReference>
<keyword evidence="9" id="KW-0378">Hydrolase</keyword>
<evidence type="ECO:0000256" key="2">
    <source>
        <dbReference type="ARBA" id="ARBA00001946"/>
    </source>
</evidence>
<dbReference type="Pfam" id="PF02348">
    <property type="entry name" value="CTP_transf_3"/>
    <property type="match status" value="1"/>
</dbReference>
<dbReference type="Proteomes" id="UP001321453">
    <property type="component" value="Unassembled WGS sequence"/>
</dbReference>